<dbReference type="InterPro" id="IPR019109">
    <property type="entry name" value="MamF_MmsF"/>
</dbReference>
<dbReference type="EMBL" id="BAAAHK010000027">
    <property type="protein sequence ID" value="GAA0963363.1"/>
    <property type="molecule type" value="Genomic_DNA"/>
</dbReference>
<evidence type="ECO:0000256" key="1">
    <source>
        <dbReference type="ARBA" id="ARBA00004141"/>
    </source>
</evidence>
<accession>A0ABN1RTG0</accession>
<keyword evidence="3 5" id="KW-1133">Transmembrane helix</keyword>
<feature type="transmembrane region" description="Helical" evidence="5">
    <location>
        <begin position="51"/>
        <end position="70"/>
    </location>
</feature>
<name>A0ABN1RTG0_9ACTN</name>
<evidence type="ECO:0000256" key="5">
    <source>
        <dbReference type="SAM" id="Phobius"/>
    </source>
</evidence>
<keyword evidence="7" id="KW-1185">Reference proteome</keyword>
<reference evidence="6 7" key="1">
    <citation type="journal article" date="2019" name="Int. J. Syst. Evol. Microbiol.">
        <title>The Global Catalogue of Microorganisms (GCM) 10K type strain sequencing project: providing services to taxonomists for standard genome sequencing and annotation.</title>
        <authorList>
            <consortium name="The Broad Institute Genomics Platform"/>
            <consortium name="The Broad Institute Genome Sequencing Center for Infectious Disease"/>
            <person name="Wu L."/>
            <person name="Ma J."/>
        </authorList>
    </citation>
    <scope>NUCLEOTIDE SEQUENCE [LARGE SCALE GENOMIC DNA]</scope>
    <source>
        <strain evidence="6 7">JCM 10977</strain>
    </source>
</reference>
<evidence type="ECO:0000313" key="7">
    <source>
        <dbReference type="Proteomes" id="UP001500542"/>
    </source>
</evidence>
<evidence type="ECO:0000256" key="3">
    <source>
        <dbReference type="ARBA" id="ARBA00022989"/>
    </source>
</evidence>
<gene>
    <name evidence="6" type="ORF">GCM10009554_82590</name>
</gene>
<feature type="transmembrane region" description="Helical" evidence="5">
    <location>
        <begin position="76"/>
        <end position="94"/>
    </location>
</feature>
<dbReference type="Proteomes" id="UP001500542">
    <property type="component" value="Unassembled WGS sequence"/>
</dbReference>
<keyword evidence="2 5" id="KW-0812">Transmembrane</keyword>
<feature type="transmembrane region" description="Helical" evidence="5">
    <location>
        <begin position="12"/>
        <end position="31"/>
    </location>
</feature>
<organism evidence="6 7">
    <name type="scientific">Kribbella koreensis</name>
    <dbReference type="NCBI Taxonomy" id="57909"/>
    <lineage>
        <taxon>Bacteria</taxon>
        <taxon>Bacillati</taxon>
        <taxon>Actinomycetota</taxon>
        <taxon>Actinomycetes</taxon>
        <taxon>Propionibacteriales</taxon>
        <taxon>Kribbellaceae</taxon>
        <taxon>Kribbella</taxon>
    </lineage>
</organism>
<comment type="caution">
    <text evidence="6">The sequence shown here is derived from an EMBL/GenBank/DDBJ whole genome shotgun (WGS) entry which is preliminary data.</text>
</comment>
<keyword evidence="4 5" id="KW-0472">Membrane</keyword>
<protein>
    <submittedName>
        <fullName evidence="6">DUF4870 domain-containing protein</fullName>
    </submittedName>
</protein>
<evidence type="ECO:0000313" key="6">
    <source>
        <dbReference type="EMBL" id="GAA0963363.1"/>
    </source>
</evidence>
<proteinExistence type="predicted"/>
<comment type="subcellular location">
    <subcellularLocation>
        <location evidence="1">Membrane</location>
        <topology evidence="1">Multi-pass membrane protein</topology>
    </subcellularLocation>
</comment>
<evidence type="ECO:0000256" key="4">
    <source>
        <dbReference type="ARBA" id="ARBA00023136"/>
    </source>
</evidence>
<dbReference type="Pfam" id="PF09685">
    <property type="entry name" value="MamF_MmsF"/>
    <property type="match status" value="1"/>
</dbReference>
<evidence type="ECO:0000256" key="2">
    <source>
        <dbReference type="ARBA" id="ARBA00022692"/>
    </source>
</evidence>
<sequence length="107" mass="11825">MRPDEERTWSLVAHVGTIIFGFLAPLIVLLVKGNDSPTVRAHAVESLNFQITATIGYVASYILMFLLIGFITLPAIWILAVVFAIMATMAASNGKPYRYPFALRLVK</sequence>